<dbReference type="Ensembl" id="ENSACCT00020011076.1">
    <property type="protein sequence ID" value="ENSACCP00020010603.1"/>
    <property type="gene ID" value="ENSACCG00020007251.1"/>
</dbReference>
<evidence type="ECO:0000313" key="2">
    <source>
        <dbReference type="Proteomes" id="UP000472275"/>
    </source>
</evidence>
<keyword evidence="2" id="KW-1185">Reference proteome</keyword>
<dbReference type="Proteomes" id="UP000472275">
    <property type="component" value="Chromosome 8"/>
</dbReference>
<proteinExistence type="predicted"/>
<accession>A0A663EEV4</accession>
<reference evidence="1" key="1">
    <citation type="submission" date="2025-08" db="UniProtKB">
        <authorList>
            <consortium name="Ensembl"/>
        </authorList>
    </citation>
    <scope>IDENTIFICATION</scope>
</reference>
<reference evidence="1" key="2">
    <citation type="submission" date="2025-09" db="UniProtKB">
        <authorList>
            <consortium name="Ensembl"/>
        </authorList>
    </citation>
    <scope>IDENTIFICATION</scope>
</reference>
<protein>
    <submittedName>
        <fullName evidence="1">Uncharacterized protein</fullName>
    </submittedName>
</protein>
<name>A0A663EEV4_AQUCH</name>
<evidence type="ECO:0000313" key="1">
    <source>
        <dbReference type="Ensembl" id="ENSACCP00020010603.1"/>
    </source>
</evidence>
<dbReference type="InParanoid" id="A0A663EEV4"/>
<sequence>SKRRGSRPHWGKGWVKDWRCASHSGFILERSENLPLHLSFSWLQSQEPLSRNDPAIGIALMSHSCCLSK</sequence>
<dbReference type="AlphaFoldDB" id="A0A663EEV4"/>
<organism evidence="1 2">
    <name type="scientific">Aquila chrysaetos chrysaetos</name>
    <dbReference type="NCBI Taxonomy" id="223781"/>
    <lineage>
        <taxon>Eukaryota</taxon>
        <taxon>Metazoa</taxon>
        <taxon>Chordata</taxon>
        <taxon>Craniata</taxon>
        <taxon>Vertebrata</taxon>
        <taxon>Euteleostomi</taxon>
        <taxon>Archelosauria</taxon>
        <taxon>Archosauria</taxon>
        <taxon>Dinosauria</taxon>
        <taxon>Saurischia</taxon>
        <taxon>Theropoda</taxon>
        <taxon>Coelurosauria</taxon>
        <taxon>Aves</taxon>
        <taxon>Neognathae</taxon>
        <taxon>Neoaves</taxon>
        <taxon>Telluraves</taxon>
        <taxon>Accipitrimorphae</taxon>
        <taxon>Accipitriformes</taxon>
        <taxon>Accipitridae</taxon>
        <taxon>Accipitrinae</taxon>
        <taxon>Aquila</taxon>
    </lineage>
</organism>